<name>A0A1M3KXV4_9BACT</name>
<sequence>MPHVTLSPLVPERFDDFIALVNALADYESLPRPEPDAVARLRNDAFGERRRFEAVLADLDGHAAGYAIHFETYSSFLARPTIYLEDLFVLDDARRHGVGSMLFDHVAGLGRTRGCGRMEWQVLDWNQLARDFYAKRGATWMQEWLLYRIVY</sequence>
<dbReference type="InterPro" id="IPR000182">
    <property type="entry name" value="GNAT_dom"/>
</dbReference>
<proteinExistence type="inferred from homology"/>
<organism evidence="5 6">
    <name type="scientific">Candidatus Kapaibacterium thiocyanatum</name>
    <dbReference type="NCBI Taxonomy" id="1895771"/>
    <lineage>
        <taxon>Bacteria</taxon>
        <taxon>Pseudomonadati</taxon>
        <taxon>Candidatus Kapaibacteriota</taxon>
        <taxon>Candidatus Kapaibacteriia</taxon>
        <taxon>Candidatus Kapaibacteriales</taxon>
        <taxon>Candidatus Kapaibacteriaceae</taxon>
        <taxon>Candidatus Kapaibacterium</taxon>
    </lineage>
</organism>
<dbReference type="AlphaFoldDB" id="A0A1M3KXV4"/>
<dbReference type="PANTHER" id="PTHR10545:SF29">
    <property type="entry name" value="GH14572P-RELATED"/>
    <property type="match status" value="1"/>
</dbReference>
<dbReference type="Proteomes" id="UP000184233">
    <property type="component" value="Unassembled WGS sequence"/>
</dbReference>
<comment type="caution">
    <text evidence="5">The sequence shown here is derived from an EMBL/GenBank/DDBJ whole genome shotgun (WGS) entry which is preliminary data.</text>
</comment>
<comment type="similarity">
    <text evidence="1">Belongs to the acetyltransferase family.</text>
</comment>
<dbReference type="Gene3D" id="3.40.630.30">
    <property type="match status" value="1"/>
</dbReference>
<reference evidence="5 6" key="1">
    <citation type="submission" date="2016-09" db="EMBL/GenBank/DDBJ databases">
        <title>Genome-resolved meta-omics ties microbial dynamics to process performance in biotechnology for thiocyanate degradation.</title>
        <authorList>
            <person name="Kantor R.S."/>
            <person name="Huddy R.J."/>
            <person name="Iyer R."/>
            <person name="Thomas B.C."/>
            <person name="Brown C.T."/>
            <person name="Anantharaman K."/>
            <person name="Tringe S."/>
            <person name="Hettich R.L."/>
            <person name="Harrison S.T."/>
            <person name="Banfield J.F."/>
        </authorList>
    </citation>
    <scope>NUCLEOTIDE SEQUENCE [LARGE SCALE GENOMIC DNA]</scope>
    <source>
        <strain evidence="5">59-99</strain>
    </source>
</reference>
<evidence type="ECO:0000259" key="4">
    <source>
        <dbReference type="PROSITE" id="PS51186"/>
    </source>
</evidence>
<dbReference type="PANTHER" id="PTHR10545">
    <property type="entry name" value="DIAMINE N-ACETYLTRANSFERASE"/>
    <property type="match status" value="1"/>
</dbReference>
<keyword evidence="3" id="KW-0012">Acyltransferase</keyword>
<evidence type="ECO:0000256" key="2">
    <source>
        <dbReference type="ARBA" id="ARBA00022679"/>
    </source>
</evidence>
<keyword evidence="2" id="KW-0808">Transferase</keyword>
<evidence type="ECO:0000256" key="1">
    <source>
        <dbReference type="ARBA" id="ARBA00008694"/>
    </source>
</evidence>
<dbReference type="InterPro" id="IPR016181">
    <property type="entry name" value="Acyl_CoA_acyltransferase"/>
</dbReference>
<dbReference type="FunFam" id="3.40.630.30:FF:000064">
    <property type="entry name" value="GNAT family acetyltransferase"/>
    <property type="match status" value="1"/>
</dbReference>
<evidence type="ECO:0000256" key="3">
    <source>
        <dbReference type="ARBA" id="ARBA00023315"/>
    </source>
</evidence>
<dbReference type="EMBL" id="MKVH01000024">
    <property type="protein sequence ID" value="OJX57059.1"/>
    <property type="molecule type" value="Genomic_DNA"/>
</dbReference>
<protein>
    <recommendedName>
        <fullName evidence="4">N-acetyltransferase domain-containing protein</fullName>
    </recommendedName>
</protein>
<dbReference type="InterPro" id="IPR051016">
    <property type="entry name" value="Diverse_Substrate_AcTransf"/>
</dbReference>
<dbReference type="STRING" id="1895771.BGO89_11150"/>
<dbReference type="Pfam" id="PF00583">
    <property type="entry name" value="Acetyltransf_1"/>
    <property type="match status" value="1"/>
</dbReference>
<dbReference type="GO" id="GO:0008080">
    <property type="term" value="F:N-acetyltransferase activity"/>
    <property type="evidence" value="ECO:0007669"/>
    <property type="project" value="TreeGrafter"/>
</dbReference>
<dbReference type="CDD" id="cd04301">
    <property type="entry name" value="NAT_SF"/>
    <property type="match status" value="1"/>
</dbReference>
<evidence type="ECO:0000313" key="5">
    <source>
        <dbReference type="EMBL" id="OJX57059.1"/>
    </source>
</evidence>
<feature type="domain" description="N-acetyltransferase" evidence="4">
    <location>
        <begin position="4"/>
        <end position="151"/>
    </location>
</feature>
<gene>
    <name evidence="5" type="ORF">BGO89_11150</name>
</gene>
<dbReference type="PROSITE" id="PS51186">
    <property type="entry name" value="GNAT"/>
    <property type="match status" value="1"/>
</dbReference>
<accession>A0A1M3KXV4</accession>
<dbReference type="SUPFAM" id="SSF55729">
    <property type="entry name" value="Acyl-CoA N-acyltransferases (Nat)"/>
    <property type="match status" value="1"/>
</dbReference>
<evidence type="ECO:0000313" key="6">
    <source>
        <dbReference type="Proteomes" id="UP000184233"/>
    </source>
</evidence>